<protein>
    <submittedName>
        <fullName evidence="1">Uncharacterized protein</fullName>
    </submittedName>
</protein>
<dbReference type="EMBL" id="JACSPW010000001">
    <property type="protein sequence ID" value="MBD8031428.1"/>
    <property type="molecule type" value="Genomic_DNA"/>
</dbReference>
<gene>
    <name evidence="1" type="ORF">H9632_00015</name>
</gene>
<name>A0ABR8XHL2_9BACL</name>
<evidence type="ECO:0000313" key="1">
    <source>
        <dbReference type="EMBL" id="MBD8031428.1"/>
    </source>
</evidence>
<organism evidence="1 2">
    <name type="scientific">Solibacillus merdavium</name>
    <dbReference type="NCBI Taxonomy" id="2762218"/>
    <lineage>
        <taxon>Bacteria</taxon>
        <taxon>Bacillati</taxon>
        <taxon>Bacillota</taxon>
        <taxon>Bacilli</taxon>
        <taxon>Bacillales</taxon>
        <taxon>Caryophanaceae</taxon>
        <taxon>Solibacillus</taxon>
    </lineage>
</organism>
<accession>A0ABR8XHL2</accession>
<sequence length="82" mass="9694">MHFFSQLKINGLLLEVQGYFQTKMNVLEIHCKEVISLFKNWKYEEVVVVEFALIDKDRTVYLDNSNLVISEVSHNQIKLLHI</sequence>
<evidence type="ECO:0000313" key="2">
    <source>
        <dbReference type="Proteomes" id="UP000600565"/>
    </source>
</evidence>
<keyword evidence="2" id="KW-1185">Reference proteome</keyword>
<dbReference type="RefSeq" id="WP_191702084.1">
    <property type="nucleotide sequence ID" value="NZ_JACSPW010000001.1"/>
</dbReference>
<dbReference type="Proteomes" id="UP000600565">
    <property type="component" value="Unassembled WGS sequence"/>
</dbReference>
<proteinExistence type="predicted"/>
<reference evidence="1 2" key="1">
    <citation type="submission" date="2020-08" db="EMBL/GenBank/DDBJ databases">
        <title>A Genomic Blueprint of the Chicken Gut Microbiome.</title>
        <authorList>
            <person name="Gilroy R."/>
            <person name="Ravi A."/>
            <person name="Getino M."/>
            <person name="Pursley I."/>
            <person name="Horton D.L."/>
            <person name="Alikhan N.-F."/>
            <person name="Baker D."/>
            <person name="Gharbi K."/>
            <person name="Hall N."/>
            <person name="Watson M."/>
            <person name="Adriaenssens E.M."/>
            <person name="Foster-Nyarko E."/>
            <person name="Jarju S."/>
            <person name="Secka A."/>
            <person name="Antonio M."/>
            <person name="Oren A."/>
            <person name="Chaudhuri R."/>
            <person name="La Ragione R.M."/>
            <person name="Hildebrand F."/>
            <person name="Pallen M.J."/>
        </authorList>
    </citation>
    <scope>NUCLEOTIDE SEQUENCE [LARGE SCALE GENOMIC DNA]</scope>
    <source>
        <strain evidence="1 2">Sa1YVA6</strain>
    </source>
</reference>
<comment type="caution">
    <text evidence="1">The sequence shown here is derived from an EMBL/GenBank/DDBJ whole genome shotgun (WGS) entry which is preliminary data.</text>
</comment>